<organism evidence="10 11">
    <name type="scientific">Ceratitis capitata</name>
    <name type="common">Mediterranean fruit fly</name>
    <name type="synonym">Tephritis capitata</name>
    <dbReference type="NCBI Taxonomy" id="7213"/>
    <lineage>
        <taxon>Eukaryota</taxon>
        <taxon>Metazoa</taxon>
        <taxon>Ecdysozoa</taxon>
        <taxon>Arthropoda</taxon>
        <taxon>Hexapoda</taxon>
        <taxon>Insecta</taxon>
        <taxon>Pterygota</taxon>
        <taxon>Neoptera</taxon>
        <taxon>Endopterygota</taxon>
        <taxon>Diptera</taxon>
        <taxon>Brachycera</taxon>
        <taxon>Muscomorpha</taxon>
        <taxon>Tephritoidea</taxon>
        <taxon>Tephritidae</taxon>
        <taxon>Ceratitis</taxon>
        <taxon>Ceratitis</taxon>
    </lineage>
</organism>
<dbReference type="PANTHER" id="PTHR21143">
    <property type="entry name" value="INVERTEBRATE GUSTATORY RECEPTOR"/>
    <property type="match status" value="1"/>
</dbReference>
<feature type="transmembrane region" description="Helical" evidence="8">
    <location>
        <begin position="103"/>
        <end position="124"/>
    </location>
</feature>
<keyword evidence="5 8" id="KW-0472">Membrane</keyword>
<dbReference type="OrthoDB" id="6625921at2759"/>
<evidence type="ECO:0000256" key="4">
    <source>
        <dbReference type="ARBA" id="ARBA00022989"/>
    </source>
</evidence>
<evidence type="ECO:0000256" key="7">
    <source>
        <dbReference type="ARBA" id="ARBA00023224"/>
    </source>
</evidence>
<feature type="compositionally biased region" description="Low complexity" evidence="9">
    <location>
        <begin position="461"/>
        <end position="479"/>
    </location>
</feature>
<evidence type="ECO:0000313" key="11">
    <source>
        <dbReference type="Proteomes" id="UP000606786"/>
    </source>
</evidence>
<dbReference type="InterPro" id="IPR013604">
    <property type="entry name" value="7TM_chemorcpt"/>
</dbReference>
<evidence type="ECO:0000256" key="8">
    <source>
        <dbReference type="RuleBase" id="RU363108"/>
    </source>
</evidence>
<keyword evidence="4 8" id="KW-1133">Transmembrane helix</keyword>
<evidence type="ECO:0000256" key="3">
    <source>
        <dbReference type="ARBA" id="ARBA00022692"/>
    </source>
</evidence>
<proteinExistence type="inferred from homology"/>
<comment type="caution">
    <text evidence="10">The sequence shown here is derived from an EMBL/GenBank/DDBJ whole genome shotgun (WGS) entry which is preliminary data.</text>
</comment>
<protein>
    <recommendedName>
        <fullName evidence="8">Gustatory receptor</fullName>
    </recommendedName>
</protein>
<dbReference type="KEGG" id="ccat:101463411"/>
<evidence type="ECO:0000256" key="6">
    <source>
        <dbReference type="ARBA" id="ARBA00023170"/>
    </source>
</evidence>
<keyword evidence="6 8" id="KW-0675">Receptor</keyword>
<dbReference type="GO" id="GO:0043025">
    <property type="term" value="C:neuronal cell body"/>
    <property type="evidence" value="ECO:0007669"/>
    <property type="project" value="TreeGrafter"/>
</dbReference>
<dbReference type="GO" id="GO:0030424">
    <property type="term" value="C:axon"/>
    <property type="evidence" value="ECO:0007669"/>
    <property type="project" value="TreeGrafter"/>
</dbReference>
<gene>
    <name evidence="10" type="ORF">CCAP1982_LOCUS12521</name>
</gene>
<dbReference type="GO" id="GO:0030425">
    <property type="term" value="C:dendrite"/>
    <property type="evidence" value="ECO:0007669"/>
    <property type="project" value="TreeGrafter"/>
</dbReference>
<feature type="region of interest" description="Disordered" evidence="9">
    <location>
        <begin position="460"/>
        <end position="489"/>
    </location>
</feature>
<sequence length="489" mass="55596">MFNSYNRRKKHDTVFLNVKPTFNSQGGGLRKYSTGLLDKEENPFYNPNSSNASRASVGTITTLNENFRANIFYNNIAPIQWFLHLIGVLPITRRESGKAKFRINSVAFGYSLVFFILLSVFVAYVAKNRISIVTSLSGPFEEAVIAYLFLVNILPLLLIPLLWWEARKIARLWNDWDDFEILYYQISGHSIPLNIRRKTTLIAVILPLLSILSVVITHITMADFQLLQVIPYCILDNLTAMLGAWWFIICECLSMTANILGERFQRALRHIGPAAMVADYRALWLRLSKLTRDTGNATCYTFTFINLYLFFVITLSVYGLMSQLSEGFGIKDIGLAITAIWNVFLLFYICDKAHYASFNVRTNFQKKLLMVELNWMNSDAQTEINMFIRATEMNPSNINCGGFFDVNRNLFKGLLTTMVTYLVVLLQFQISIPTDSGKRMNISVAEFANDMLMDSAEIESTTTTTTTTTTPKPKITTTKAPARGRKGRN</sequence>
<reference evidence="10" key="1">
    <citation type="submission" date="2020-11" db="EMBL/GenBank/DDBJ databases">
        <authorList>
            <person name="Whitehead M."/>
        </authorList>
    </citation>
    <scope>NUCLEOTIDE SEQUENCE</scope>
    <source>
        <strain evidence="10">EGII</strain>
    </source>
</reference>
<comment type="function">
    <text evidence="8">Gustatory receptor which mediates acceptance or avoidance behavior, depending on its substrates.</text>
</comment>
<feature type="transmembrane region" description="Helical" evidence="8">
    <location>
        <begin position="333"/>
        <end position="350"/>
    </location>
</feature>
<dbReference type="AlphaFoldDB" id="A0A811V2J9"/>
<evidence type="ECO:0000313" key="10">
    <source>
        <dbReference type="EMBL" id="CAD7004097.1"/>
    </source>
</evidence>
<evidence type="ECO:0000256" key="9">
    <source>
        <dbReference type="SAM" id="MobiDB-lite"/>
    </source>
</evidence>
<evidence type="ECO:0000256" key="1">
    <source>
        <dbReference type="ARBA" id="ARBA00004651"/>
    </source>
</evidence>
<comment type="subcellular location">
    <subcellularLocation>
        <location evidence="1 8">Cell membrane</location>
        <topology evidence="1 8">Multi-pass membrane protein</topology>
    </subcellularLocation>
</comment>
<evidence type="ECO:0000256" key="2">
    <source>
        <dbReference type="ARBA" id="ARBA00022475"/>
    </source>
</evidence>
<dbReference type="Proteomes" id="UP000606786">
    <property type="component" value="Unassembled WGS sequence"/>
</dbReference>
<feature type="transmembrane region" description="Helical" evidence="8">
    <location>
        <begin position="201"/>
        <end position="222"/>
    </location>
</feature>
<evidence type="ECO:0000256" key="5">
    <source>
        <dbReference type="ARBA" id="ARBA00023136"/>
    </source>
</evidence>
<feature type="transmembrane region" description="Helical" evidence="8">
    <location>
        <begin position="144"/>
        <end position="164"/>
    </location>
</feature>
<comment type="similarity">
    <text evidence="8">Belongs to the insect chemoreceptor superfamily. Gustatory receptor (GR) family.</text>
</comment>
<accession>A0A811V2J9</accession>
<keyword evidence="2 8" id="KW-1003">Cell membrane</keyword>
<dbReference type="GO" id="GO:0007165">
    <property type="term" value="P:signal transduction"/>
    <property type="evidence" value="ECO:0007669"/>
    <property type="project" value="UniProtKB-KW"/>
</dbReference>
<keyword evidence="11" id="KW-1185">Reference proteome</keyword>
<dbReference type="PANTHER" id="PTHR21143:SF131">
    <property type="entry name" value="GUSTATORY AND ODORANT RECEPTOR 63A-RELATED"/>
    <property type="match status" value="1"/>
</dbReference>
<keyword evidence="7 8" id="KW-0807">Transducer</keyword>
<dbReference type="EMBL" id="CAJHJT010000034">
    <property type="protein sequence ID" value="CAD7004097.1"/>
    <property type="molecule type" value="Genomic_DNA"/>
</dbReference>
<dbReference type="GO" id="GO:0033041">
    <property type="term" value="F:sweet taste receptor activity"/>
    <property type="evidence" value="ECO:0007669"/>
    <property type="project" value="TreeGrafter"/>
</dbReference>
<name>A0A811V2J9_CERCA</name>
<feature type="transmembrane region" description="Helical" evidence="8">
    <location>
        <begin position="299"/>
        <end position="321"/>
    </location>
</feature>
<keyword evidence="3 8" id="KW-0812">Transmembrane</keyword>
<comment type="caution">
    <text evidence="8">Lacks conserved residue(s) required for the propagation of feature annotation.</text>
</comment>
<dbReference type="Pfam" id="PF08395">
    <property type="entry name" value="7tm_7"/>
    <property type="match status" value="1"/>
</dbReference>
<dbReference type="GO" id="GO:0005886">
    <property type="term" value="C:plasma membrane"/>
    <property type="evidence" value="ECO:0007669"/>
    <property type="project" value="UniProtKB-SubCell"/>
</dbReference>
<feature type="transmembrane region" description="Helical" evidence="8">
    <location>
        <begin position="242"/>
        <end position="261"/>
    </location>
</feature>